<sequence>MATALLTAALALQLLAPAAGHGMMINPRSRNWAGYLQDNFAWAHGLNMGGVSVVSDKGRLQYPKGRRNYCGDAHNENRWDRPGSIQATYAEGQVINVDTLFAVNHMGRMSVQICSLDAKPGQGKCKNLYLKAPGHTNTKSWYLPNVKGGWGGGNYGGDGPKYGDGTFSAYTLPDITERSGWGCTGQRFCSTFKGMWVYRTQWMLPQGFKCDHCKLQWTWITGHNCWPPCEKGNPFPQCENKQQMGTCGAPGVAYPEEFVNCADVRIMANAKIDLSTQYPPWNSAVSIKGGYWGKVQPPVIHQRDN</sequence>
<evidence type="ECO:0000259" key="2">
    <source>
        <dbReference type="Pfam" id="PF03067"/>
    </source>
</evidence>
<dbReference type="AlphaFoldDB" id="A0A0D2JTX7"/>
<dbReference type="EMBL" id="KK101060">
    <property type="protein sequence ID" value="KIZ02388.1"/>
    <property type="molecule type" value="Genomic_DNA"/>
</dbReference>
<feature type="signal peptide" evidence="1">
    <location>
        <begin position="1"/>
        <end position="20"/>
    </location>
</feature>
<reference evidence="3 4" key="1">
    <citation type="journal article" date="2013" name="BMC Genomics">
        <title>Reconstruction of the lipid metabolism for the microalga Monoraphidium neglectum from its genome sequence reveals characteristics suitable for biofuel production.</title>
        <authorList>
            <person name="Bogen C."/>
            <person name="Al-Dilaimi A."/>
            <person name="Albersmeier A."/>
            <person name="Wichmann J."/>
            <person name="Grundmann M."/>
            <person name="Rupp O."/>
            <person name="Lauersen K.J."/>
            <person name="Blifernez-Klassen O."/>
            <person name="Kalinowski J."/>
            <person name="Goesmann A."/>
            <person name="Mussgnug J.H."/>
            <person name="Kruse O."/>
        </authorList>
    </citation>
    <scope>NUCLEOTIDE SEQUENCE [LARGE SCALE GENOMIC DNA]</scope>
    <source>
        <strain evidence="3 4">SAG 48.87</strain>
    </source>
</reference>
<dbReference type="InterPro" id="IPR004302">
    <property type="entry name" value="Cellulose/chitin-bd_N"/>
</dbReference>
<protein>
    <recommendedName>
        <fullName evidence="2">Chitin-binding type-4 domain-containing protein</fullName>
    </recommendedName>
</protein>
<evidence type="ECO:0000256" key="1">
    <source>
        <dbReference type="SAM" id="SignalP"/>
    </source>
</evidence>
<gene>
    <name evidence="3" type="ORF">MNEG_5572</name>
</gene>
<evidence type="ECO:0000313" key="4">
    <source>
        <dbReference type="Proteomes" id="UP000054498"/>
    </source>
</evidence>
<dbReference type="OrthoDB" id="76388at2759"/>
<dbReference type="STRING" id="145388.A0A0D2JTX7"/>
<dbReference type="GeneID" id="25738449"/>
<feature type="chain" id="PRO_5002245644" description="Chitin-binding type-4 domain-containing protein" evidence="1">
    <location>
        <begin position="21"/>
        <end position="305"/>
    </location>
</feature>
<feature type="domain" description="Chitin-binding type-4" evidence="2">
    <location>
        <begin position="21"/>
        <end position="264"/>
    </location>
</feature>
<dbReference type="Pfam" id="PF03067">
    <property type="entry name" value="LPMO_10"/>
    <property type="match status" value="1"/>
</dbReference>
<evidence type="ECO:0000313" key="3">
    <source>
        <dbReference type="EMBL" id="KIZ02388.1"/>
    </source>
</evidence>
<dbReference type="Proteomes" id="UP000054498">
    <property type="component" value="Unassembled WGS sequence"/>
</dbReference>
<accession>A0A0D2JTX7</accession>
<dbReference type="RefSeq" id="XP_013901407.1">
    <property type="nucleotide sequence ID" value="XM_014045953.1"/>
</dbReference>
<dbReference type="KEGG" id="mng:MNEG_5572"/>
<organism evidence="3 4">
    <name type="scientific">Monoraphidium neglectum</name>
    <dbReference type="NCBI Taxonomy" id="145388"/>
    <lineage>
        <taxon>Eukaryota</taxon>
        <taxon>Viridiplantae</taxon>
        <taxon>Chlorophyta</taxon>
        <taxon>core chlorophytes</taxon>
        <taxon>Chlorophyceae</taxon>
        <taxon>CS clade</taxon>
        <taxon>Sphaeropleales</taxon>
        <taxon>Selenastraceae</taxon>
        <taxon>Monoraphidium</taxon>
    </lineage>
</organism>
<keyword evidence="4" id="KW-1185">Reference proteome</keyword>
<keyword evidence="1" id="KW-0732">Signal</keyword>
<name>A0A0D2JTX7_9CHLO</name>
<proteinExistence type="predicted"/>